<feature type="transmembrane region" description="Helical" evidence="1">
    <location>
        <begin position="356"/>
        <end position="372"/>
    </location>
</feature>
<feature type="transmembrane region" description="Helical" evidence="1">
    <location>
        <begin position="51"/>
        <end position="72"/>
    </location>
</feature>
<dbReference type="AlphaFoldDB" id="A0A1W1CBG7"/>
<feature type="transmembrane region" description="Helical" evidence="1">
    <location>
        <begin position="12"/>
        <end position="39"/>
    </location>
</feature>
<accession>A0A1W1CBG7</accession>
<reference evidence="2" key="1">
    <citation type="submission" date="2016-10" db="EMBL/GenBank/DDBJ databases">
        <authorList>
            <person name="de Groot N.N."/>
        </authorList>
    </citation>
    <scope>NUCLEOTIDE SEQUENCE</scope>
</reference>
<keyword evidence="1" id="KW-0812">Transmembrane</keyword>
<sequence>MREGLLTFFSTVFIIGLSWHVSMNYNIVVFAPLFILLIFFMKNPFPMDIKYFYIILSFFSVFVFWSLLNITIYDKVNFEVTDKFIRKAIFGVVIMSFIFLFYGKRIDLLKKSIDYALWTILLLWLMQLVVFYATGEYIDLLQPFAGAERAQRYQAYFIQAVLPIDFIRPTSIYVEPGTYAVNTFPLMVLSYLNHNRITKLHKGLLFSYFLSLSFFAIIIATLFIFTVELSKFKFKFNKKNMILIFLILLIISGIIFYIQYRFVDQGGTEQLGYREQIIDYWLSLDSYDTLFGLGNGQVVFDGSTPALIEDVSFLFKLTFEFGIFALPYLAILIYISRGLPLMFLFIILLTKVHYQIYIMWFYPAALFMIWHIERRNKVQYQK</sequence>
<gene>
    <name evidence="2" type="ORF">MNB_SV-14-668</name>
</gene>
<protein>
    <submittedName>
        <fullName evidence="2">Uncharacterized protein</fullName>
    </submittedName>
</protein>
<feature type="transmembrane region" description="Helical" evidence="1">
    <location>
        <begin position="321"/>
        <end position="349"/>
    </location>
</feature>
<proteinExistence type="predicted"/>
<organism evidence="2">
    <name type="scientific">hydrothermal vent metagenome</name>
    <dbReference type="NCBI Taxonomy" id="652676"/>
    <lineage>
        <taxon>unclassified sequences</taxon>
        <taxon>metagenomes</taxon>
        <taxon>ecological metagenomes</taxon>
    </lineage>
</organism>
<keyword evidence="1" id="KW-1133">Transmembrane helix</keyword>
<evidence type="ECO:0000313" key="2">
    <source>
        <dbReference type="EMBL" id="SFV63099.1"/>
    </source>
</evidence>
<dbReference type="EMBL" id="FPHN01000150">
    <property type="protein sequence ID" value="SFV63099.1"/>
    <property type="molecule type" value="Genomic_DNA"/>
</dbReference>
<feature type="transmembrane region" description="Helical" evidence="1">
    <location>
        <begin position="84"/>
        <end position="103"/>
    </location>
</feature>
<name>A0A1W1CBG7_9ZZZZ</name>
<feature type="transmembrane region" description="Helical" evidence="1">
    <location>
        <begin position="115"/>
        <end position="134"/>
    </location>
</feature>
<evidence type="ECO:0000256" key="1">
    <source>
        <dbReference type="SAM" id="Phobius"/>
    </source>
</evidence>
<feature type="transmembrane region" description="Helical" evidence="1">
    <location>
        <begin position="205"/>
        <end position="229"/>
    </location>
</feature>
<feature type="transmembrane region" description="Helical" evidence="1">
    <location>
        <begin position="241"/>
        <end position="260"/>
    </location>
</feature>
<keyword evidence="1" id="KW-0472">Membrane</keyword>